<dbReference type="GO" id="GO:0051015">
    <property type="term" value="F:actin filament binding"/>
    <property type="evidence" value="ECO:0000318"/>
    <property type="project" value="GO_Central"/>
</dbReference>
<dbReference type="FunFam" id="1.10.418.10:FF:000088">
    <property type="entry name" value="Alpha-actinin, sarcomeric"/>
    <property type="match status" value="1"/>
</dbReference>
<keyword evidence="5" id="KW-0009">Actin-binding</keyword>
<evidence type="ECO:0000256" key="1">
    <source>
        <dbReference type="ARBA" id="ARBA00010255"/>
    </source>
</evidence>
<organism evidence="9 10">
    <name type="scientific">Trichoplax adhaerens</name>
    <name type="common">Trichoplax reptans</name>
    <dbReference type="NCBI Taxonomy" id="10228"/>
    <lineage>
        <taxon>Eukaryota</taxon>
        <taxon>Metazoa</taxon>
        <taxon>Placozoa</taxon>
        <taxon>Uniplacotomia</taxon>
        <taxon>Trichoplacea</taxon>
        <taxon>Trichoplacidae</taxon>
        <taxon>Trichoplax</taxon>
    </lineage>
</organism>
<dbReference type="Pfam" id="PF00307">
    <property type="entry name" value="CH"/>
    <property type="match status" value="2"/>
</dbReference>
<evidence type="ECO:0000256" key="3">
    <source>
        <dbReference type="ARBA" id="ARBA00022737"/>
    </source>
</evidence>
<keyword evidence="10" id="KW-1185">Reference proteome</keyword>
<dbReference type="FunFam" id="1.10.238.10:FF:000004">
    <property type="entry name" value="Actinin alpha 1"/>
    <property type="match status" value="1"/>
</dbReference>
<dbReference type="SUPFAM" id="SSF46966">
    <property type="entry name" value="Spectrin repeat"/>
    <property type="match status" value="4"/>
</dbReference>
<evidence type="ECO:0000256" key="2">
    <source>
        <dbReference type="ARBA" id="ARBA00022723"/>
    </source>
</evidence>
<dbReference type="CDD" id="cd21216">
    <property type="entry name" value="CH_ACTN_rpt2"/>
    <property type="match status" value="1"/>
</dbReference>
<dbReference type="InterPro" id="IPR002048">
    <property type="entry name" value="EF_hand_dom"/>
</dbReference>
<dbReference type="GO" id="GO:0030054">
    <property type="term" value="C:cell junction"/>
    <property type="evidence" value="ECO:0000318"/>
    <property type="project" value="GO_Central"/>
</dbReference>
<dbReference type="GO" id="GO:0055001">
    <property type="term" value="P:muscle cell development"/>
    <property type="evidence" value="ECO:0000318"/>
    <property type="project" value="GO_Central"/>
</dbReference>
<dbReference type="STRING" id="10228.B3S0V2"/>
<dbReference type="CDD" id="cd21214">
    <property type="entry name" value="CH_ACTN_rpt1"/>
    <property type="match status" value="1"/>
</dbReference>
<dbReference type="GO" id="GO:0005509">
    <property type="term" value="F:calcium ion binding"/>
    <property type="evidence" value="ECO:0007669"/>
    <property type="project" value="InterPro"/>
</dbReference>
<dbReference type="OMA" id="QQRWITV"/>
<evidence type="ECO:0000256" key="5">
    <source>
        <dbReference type="ARBA" id="ARBA00023203"/>
    </source>
</evidence>
<dbReference type="GO" id="GO:0030018">
    <property type="term" value="C:Z disc"/>
    <property type="evidence" value="ECO:0000318"/>
    <property type="project" value="GO_Central"/>
</dbReference>
<gene>
    <name evidence="9" type="ORF">TRIADDRAFT_37811</name>
</gene>
<dbReference type="InterPro" id="IPR018247">
    <property type="entry name" value="EF_Hand_1_Ca_BS"/>
</dbReference>
<protein>
    <recommendedName>
        <fullName evidence="11">Alpha-actinin</fullName>
    </recommendedName>
</protein>
<dbReference type="CTD" id="6754449"/>
<evidence type="ECO:0000256" key="4">
    <source>
        <dbReference type="ARBA" id="ARBA00022837"/>
    </source>
</evidence>
<dbReference type="Pfam" id="PF00435">
    <property type="entry name" value="Spectrin"/>
    <property type="match status" value="4"/>
</dbReference>
<dbReference type="SMART" id="SM00033">
    <property type="entry name" value="CH"/>
    <property type="match status" value="2"/>
</dbReference>
<feature type="domain" description="EF-hand" evidence="8">
    <location>
        <begin position="735"/>
        <end position="770"/>
    </location>
</feature>
<dbReference type="InterPro" id="IPR001715">
    <property type="entry name" value="CH_dom"/>
</dbReference>
<dbReference type="InterPro" id="IPR036872">
    <property type="entry name" value="CH_dom_sf"/>
</dbReference>
<dbReference type="Gene3D" id="1.10.418.10">
    <property type="entry name" value="Calponin-like domain"/>
    <property type="match status" value="2"/>
</dbReference>
<dbReference type="PROSITE" id="PS00020">
    <property type="entry name" value="ACTININ_2"/>
    <property type="match status" value="1"/>
</dbReference>
<keyword evidence="2" id="KW-0479">Metal-binding</keyword>
<evidence type="ECO:0000256" key="6">
    <source>
        <dbReference type="SAM" id="Coils"/>
    </source>
</evidence>
<evidence type="ECO:0000259" key="7">
    <source>
        <dbReference type="PROSITE" id="PS50021"/>
    </source>
</evidence>
<dbReference type="AlphaFoldDB" id="B3S0V2"/>
<dbReference type="CDD" id="cd00051">
    <property type="entry name" value="EFh"/>
    <property type="match status" value="1"/>
</dbReference>
<dbReference type="PROSITE" id="PS00018">
    <property type="entry name" value="EF_HAND_1"/>
    <property type="match status" value="2"/>
</dbReference>
<dbReference type="OrthoDB" id="18853at2759"/>
<feature type="coiled-coil region" evidence="6">
    <location>
        <begin position="533"/>
        <end position="560"/>
    </location>
</feature>
<dbReference type="HOGENOM" id="CLU_005217_1_1_1"/>
<proteinExistence type="inferred from homology"/>
<keyword evidence="6" id="KW-0175">Coiled coil</keyword>
<dbReference type="Gene3D" id="1.20.58.60">
    <property type="match status" value="3"/>
</dbReference>
<dbReference type="InterPro" id="IPR011992">
    <property type="entry name" value="EF-hand-dom_pair"/>
</dbReference>
<dbReference type="CDD" id="cd00176">
    <property type="entry name" value="SPEC"/>
    <property type="match status" value="2"/>
</dbReference>
<keyword evidence="3" id="KW-0677">Repeat</keyword>
<dbReference type="InParanoid" id="B3S0V2"/>
<dbReference type="PROSITE" id="PS00019">
    <property type="entry name" value="ACTININ_1"/>
    <property type="match status" value="1"/>
</dbReference>
<dbReference type="Pfam" id="PF13499">
    <property type="entry name" value="EF-hand_7"/>
    <property type="match status" value="1"/>
</dbReference>
<dbReference type="PANTHER" id="PTHR11915">
    <property type="entry name" value="SPECTRIN/FILAMIN RELATED CYTOSKELETAL PROTEIN"/>
    <property type="match status" value="1"/>
</dbReference>
<dbReference type="SMART" id="SM00150">
    <property type="entry name" value="SPEC"/>
    <property type="match status" value="2"/>
</dbReference>
<dbReference type="SMART" id="SM00054">
    <property type="entry name" value="EFh"/>
    <property type="match status" value="2"/>
</dbReference>
<dbReference type="InterPro" id="IPR001589">
    <property type="entry name" value="Actinin_actin-bd_CS"/>
</dbReference>
<accession>B3S0V2</accession>
<dbReference type="FunFam" id="1.10.418.10:FF:000001">
    <property type="entry name" value="Actinin alpha 1"/>
    <property type="match status" value="1"/>
</dbReference>
<dbReference type="Pfam" id="PF08726">
    <property type="entry name" value="EFhand_Ca_insen"/>
    <property type="match status" value="1"/>
</dbReference>
<dbReference type="GeneID" id="6754449"/>
<evidence type="ECO:0000259" key="8">
    <source>
        <dbReference type="PROSITE" id="PS50222"/>
    </source>
</evidence>
<dbReference type="GO" id="GO:0042995">
    <property type="term" value="C:cell projection"/>
    <property type="evidence" value="ECO:0000318"/>
    <property type="project" value="GO_Central"/>
</dbReference>
<feature type="domain" description="EF-hand" evidence="8">
    <location>
        <begin position="775"/>
        <end position="810"/>
    </location>
</feature>
<dbReference type="SUPFAM" id="SSF47473">
    <property type="entry name" value="EF-hand"/>
    <property type="match status" value="1"/>
</dbReference>
<reference evidence="9 10" key="1">
    <citation type="journal article" date="2008" name="Nature">
        <title>The Trichoplax genome and the nature of placozoans.</title>
        <authorList>
            <person name="Srivastava M."/>
            <person name="Begovic E."/>
            <person name="Chapman J."/>
            <person name="Putnam N.H."/>
            <person name="Hellsten U."/>
            <person name="Kawashima T."/>
            <person name="Kuo A."/>
            <person name="Mitros T."/>
            <person name="Salamov A."/>
            <person name="Carpenter M.L."/>
            <person name="Signorovitch A.Y."/>
            <person name="Moreno M.A."/>
            <person name="Kamm K."/>
            <person name="Grimwood J."/>
            <person name="Schmutz J."/>
            <person name="Shapiro H."/>
            <person name="Grigoriev I.V."/>
            <person name="Buss L.W."/>
            <person name="Schierwater B."/>
            <person name="Dellaporta S.L."/>
            <person name="Rokhsar D.S."/>
        </authorList>
    </citation>
    <scope>NUCLEOTIDE SEQUENCE [LARGE SCALE GENOMIC DNA]</scope>
    <source>
        <strain evidence="9 10">Grell-BS-1999</strain>
    </source>
</reference>
<dbReference type="GO" id="GO:0030864">
    <property type="term" value="C:cortical actin cytoskeleton"/>
    <property type="evidence" value="ECO:0000318"/>
    <property type="project" value="GO_Central"/>
</dbReference>
<feature type="domain" description="Calponin-homology (CH)" evidence="7">
    <location>
        <begin position="29"/>
        <end position="133"/>
    </location>
</feature>
<dbReference type="Gene3D" id="1.10.238.10">
    <property type="entry name" value="EF-hand"/>
    <property type="match status" value="2"/>
</dbReference>
<dbReference type="InterPro" id="IPR018159">
    <property type="entry name" value="Spectrin/alpha-actinin"/>
</dbReference>
<evidence type="ECO:0000313" key="9">
    <source>
        <dbReference type="EMBL" id="EDV23711.1"/>
    </source>
</evidence>
<dbReference type="GO" id="GO:0030036">
    <property type="term" value="P:actin cytoskeleton organization"/>
    <property type="evidence" value="ECO:0000318"/>
    <property type="project" value="GO_Central"/>
</dbReference>
<keyword evidence="4" id="KW-0106">Calcium</keyword>
<dbReference type="eggNOG" id="KOG0035">
    <property type="taxonomic scope" value="Eukaryota"/>
</dbReference>
<feature type="domain" description="Calponin-homology (CH)" evidence="7">
    <location>
        <begin position="142"/>
        <end position="246"/>
    </location>
</feature>
<evidence type="ECO:0000313" key="10">
    <source>
        <dbReference type="Proteomes" id="UP000009022"/>
    </source>
</evidence>
<dbReference type="GO" id="GO:0005886">
    <property type="term" value="C:plasma membrane"/>
    <property type="evidence" value="ECO:0000318"/>
    <property type="project" value="GO_Central"/>
</dbReference>
<comment type="similarity">
    <text evidence="1">Belongs to the alpha-actinin family.</text>
</comment>
<evidence type="ECO:0008006" key="11">
    <source>
        <dbReference type="Google" id="ProtNLM"/>
    </source>
</evidence>
<dbReference type="SUPFAM" id="SSF47576">
    <property type="entry name" value="Calponin-homology domain, CH-domain"/>
    <property type="match status" value="1"/>
</dbReference>
<dbReference type="InterPro" id="IPR014837">
    <property type="entry name" value="EF-hand_Ca_insen"/>
</dbReference>
<dbReference type="Proteomes" id="UP000009022">
    <property type="component" value="Unassembled WGS sequence"/>
</dbReference>
<dbReference type="SMART" id="SM01184">
    <property type="entry name" value="efhand_Ca_insen"/>
    <property type="match status" value="1"/>
</dbReference>
<sequence>MSNKPRKSIPASEQTVEDGATLLDPAWERQQRKTFTAWCNSHLRKVDITINEIEQDLRDGLALIKLLEVIASEKLPKPEKGKMRFHKIANVNKALNFVISKGVKLVSIGAEEIVDGNRKMTLGMIWTIILRFAIMDIAVEQTSAKEGLLLWCQKKTQPYRNVNIRDFHASWQNGLGFCALIHRHRPELLDYHSLDPENAIENLNLAFDVADKALDIPPMLDAEDISTKPDERAVMTYVSSYYHAFASSSKAEMASKRIGNVLDVTMKNEQMMEEYEFLSSDLLEWIAEKIPWLSSRPEDDSIESVQQALEEFRTYRSSEKPPKASDKTRLGIIFSALQTRLRIANRPAYAPGDGKVITDINDAWENLERVEREFEEWIYPEFRRLKRLSYLLQRFERKSSNLENWIEGTKPFVEYGAIDSLKLAEVSALKKKFDAFMLDFNAHIDSLAVIEGIVEEINNLGFTESERVNDRFSNLQQEWQYLGDTANNFGAEIENCLQRQQRVDELKLEFTKLAAPVNKWLDGAIEDLEDIYDVNSLKELEELEASYNELNEEFAKTEPDRNRITEICENLKDFGAADNEYTTISAEDIDRKWDEISDLLPQKSELLAEFRNKQMSDEELRKAFAEKANEIGPWIEEKNQYVGYYVRSMEGTLEDQLDNLLGMEQEIKAFGHNINEIFDISKKIHDAMIFENPYSKYTIESIRSMWDELINSVHSSIQVVDNEKLARDSKGITNEQLQEFKQAFNHFDKDKSGVLEIKEFRQCLVSVGLIPDIETNDEEFEHVLSVVDPDGSGTITIQEYIDYMIQEISEQDTADQIVESFRTLANDKPYITEEELRHELAPDYAEFCIKRMMQYDQPGAPADALDYTSFSSALYGESDL</sequence>
<name>B3S0V2_TRIAD</name>
<dbReference type="RefSeq" id="XP_002113237.1">
    <property type="nucleotide sequence ID" value="XM_002113201.1"/>
</dbReference>
<dbReference type="PhylomeDB" id="B3S0V2"/>
<dbReference type="InterPro" id="IPR002017">
    <property type="entry name" value="Spectrin_repeat"/>
</dbReference>
<dbReference type="PROSITE" id="PS50021">
    <property type="entry name" value="CH"/>
    <property type="match status" value="2"/>
</dbReference>
<dbReference type="FunCoup" id="B3S0V2">
    <property type="interactions" value="1462"/>
</dbReference>
<dbReference type="EMBL" id="DS985246">
    <property type="protein sequence ID" value="EDV23711.1"/>
    <property type="molecule type" value="Genomic_DNA"/>
</dbReference>
<dbReference type="KEGG" id="tad:TRIADDRAFT_37811"/>
<dbReference type="PROSITE" id="PS50222">
    <property type="entry name" value="EF_HAND_2"/>
    <property type="match status" value="2"/>
</dbReference>